<dbReference type="GO" id="GO:0015833">
    <property type="term" value="P:peptide transport"/>
    <property type="evidence" value="ECO:0007669"/>
    <property type="project" value="TreeGrafter"/>
</dbReference>
<accession>A0A0F9DC43</accession>
<dbReference type="InterPro" id="IPR030678">
    <property type="entry name" value="Peptide/Ni-bd"/>
</dbReference>
<dbReference type="AlphaFoldDB" id="A0A0F9DC43"/>
<evidence type="ECO:0000313" key="4">
    <source>
        <dbReference type="EMBL" id="KKL59268.1"/>
    </source>
</evidence>
<organism evidence="4">
    <name type="scientific">marine sediment metagenome</name>
    <dbReference type="NCBI Taxonomy" id="412755"/>
    <lineage>
        <taxon>unclassified sequences</taxon>
        <taxon>metagenomes</taxon>
        <taxon>ecological metagenomes</taxon>
    </lineage>
</organism>
<dbReference type="InterPro" id="IPR039424">
    <property type="entry name" value="SBP_5"/>
</dbReference>
<sequence length="430" mass="48663">MRKTVRILLISLCVVGILVSLGVAGAAERSLRTNWSWPTYIDPAVGSDFSSSTALVNLYDSLVYPDMEGNAQPHVARSWDTSADALTWTFHLREGVKFHDGSELTAEDVKFSMDRLTTIGEGYGFLFVGKIVSTKTPDKYTVVFRMKEPFGPFITTIFRLYILNKDLVVANITKPGPYGDMGDYGKDYLLTHDAGSGPYMVKEFQLEEYLLMEQNPNYWLPIDLNAPDEFKMIATTEPVTIRTMMARRELEITDAWQPLESLQALDKIEGVEISQHSTGNEHYFMLHTKKPPTDDIHFRKAMAWAFDYQTLVEKIWVDSTQARGPVTQILPGHDPTVFQYNRDLDKAREELKQSKYYGELDKYPVEIHWVSVPADNEKEALLLMSNLADIGIEAKIVKVPWMSIVEEMANIETSPNVVGVFVGPHYPEAG</sequence>
<protein>
    <recommendedName>
        <fullName evidence="3">Solute-binding protein family 5 domain-containing protein</fullName>
    </recommendedName>
</protein>
<name>A0A0F9DC43_9ZZZZ</name>
<evidence type="ECO:0000259" key="3">
    <source>
        <dbReference type="Pfam" id="PF00496"/>
    </source>
</evidence>
<feature type="non-terminal residue" evidence="4">
    <location>
        <position position="430"/>
    </location>
</feature>
<proteinExistence type="inferred from homology"/>
<dbReference type="EMBL" id="LAZR01029543">
    <property type="protein sequence ID" value="KKL59268.1"/>
    <property type="molecule type" value="Genomic_DNA"/>
</dbReference>
<dbReference type="InterPro" id="IPR000914">
    <property type="entry name" value="SBP_5_dom"/>
</dbReference>
<dbReference type="PROSITE" id="PS01040">
    <property type="entry name" value="SBP_BACTERIAL_5"/>
    <property type="match status" value="1"/>
</dbReference>
<dbReference type="GO" id="GO:1904680">
    <property type="term" value="F:peptide transmembrane transporter activity"/>
    <property type="evidence" value="ECO:0007669"/>
    <property type="project" value="TreeGrafter"/>
</dbReference>
<dbReference type="Gene3D" id="3.10.105.10">
    <property type="entry name" value="Dipeptide-binding Protein, Domain 3"/>
    <property type="match status" value="1"/>
</dbReference>
<gene>
    <name evidence="4" type="ORF">LCGC14_2217040</name>
</gene>
<dbReference type="GO" id="GO:0043190">
    <property type="term" value="C:ATP-binding cassette (ABC) transporter complex"/>
    <property type="evidence" value="ECO:0007669"/>
    <property type="project" value="InterPro"/>
</dbReference>
<evidence type="ECO:0000256" key="1">
    <source>
        <dbReference type="ARBA" id="ARBA00005695"/>
    </source>
</evidence>
<dbReference type="InterPro" id="IPR023765">
    <property type="entry name" value="SBP_5_CS"/>
</dbReference>
<comment type="caution">
    <text evidence="4">The sequence shown here is derived from an EMBL/GenBank/DDBJ whole genome shotgun (WGS) entry which is preliminary data.</text>
</comment>
<dbReference type="PIRSF" id="PIRSF002741">
    <property type="entry name" value="MppA"/>
    <property type="match status" value="1"/>
</dbReference>
<dbReference type="SUPFAM" id="SSF53850">
    <property type="entry name" value="Periplasmic binding protein-like II"/>
    <property type="match status" value="1"/>
</dbReference>
<dbReference type="CDD" id="cd08512">
    <property type="entry name" value="PBP2_NikA_DppA_OppA_like_7"/>
    <property type="match status" value="1"/>
</dbReference>
<keyword evidence="2" id="KW-0732">Signal</keyword>
<reference evidence="4" key="1">
    <citation type="journal article" date="2015" name="Nature">
        <title>Complex archaea that bridge the gap between prokaryotes and eukaryotes.</title>
        <authorList>
            <person name="Spang A."/>
            <person name="Saw J.H."/>
            <person name="Jorgensen S.L."/>
            <person name="Zaremba-Niedzwiedzka K."/>
            <person name="Martijn J."/>
            <person name="Lind A.E."/>
            <person name="van Eijk R."/>
            <person name="Schleper C."/>
            <person name="Guy L."/>
            <person name="Ettema T.J."/>
        </authorList>
    </citation>
    <scope>NUCLEOTIDE SEQUENCE</scope>
</reference>
<dbReference type="GO" id="GO:0042597">
    <property type="term" value="C:periplasmic space"/>
    <property type="evidence" value="ECO:0007669"/>
    <property type="project" value="UniProtKB-ARBA"/>
</dbReference>
<feature type="domain" description="Solute-binding protein family 5" evidence="3">
    <location>
        <begin position="71"/>
        <end position="402"/>
    </location>
</feature>
<dbReference type="Pfam" id="PF00496">
    <property type="entry name" value="SBP_bac_5"/>
    <property type="match status" value="1"/>
</dbReference>
<dbReference type="Gene3D" id="3.40.190.10">
    <property type="entry name" value="Periplasmic binding protein-like II"/>
    <property type="match status" value="1"/>
</dbReference>
<dbReference type="PANTHER" id="PTHR30290">
    <property type="entry name" value="PERIPLASMIC BINDING COMPONENT OF ABC TRANSPORTER"/>
    <property type="match status" value="1"/>
</dbReference>
<comment type="similarity">
    <text evidence="1">Belongs to the bacterial solute-binding protein 5 family.</text>
</comment>
<evidence type="ECO:0000256" key="2">
    <source>
        <dbReference type="ARBA" id="ARBA00022729"/>
    </source>
</evidence>